<organism evidence="1 2">
    <name type="scientific">Neobacillus pocheonensis</name>
    <dbReference type="NCBI Taxonomy" id="363869"/>
    <lineage>
        <taxon>Bacteria</taxon>
        <taxon>Bacillati</taxon>
        <taxon>Bacillota</taxon>
        <taxon>Bacilli</taxon>
        <taxon>Bacillales</taxon>
        <taxon>Bacillaceae</taxon>
        <taxon>Neobacillus</taxon>
    </lineage>
</organism>
<dbReference type="EMBL" id="JAMQCR010000001">
    <property type="protein sequence ID" value="MCM2534107.1"/>
    <property type="molecule type" value="Genomic_DNA"/>
</dbReference>
<reference evidence="1 2" key="1">
    <citation type="submission" date="2022-06" db="EMBL/GenBank/DDBJ databases">
        <authorList>
            <person name="Jeon C.O."/>
        </authorList>
    </citation>
    <scope>NUCLEOTIDE SEQUENCE [LARGE SCALE GENOMIC DNA]</scope>
    <source>
        <strain evidence="1 2">KCTC 13943</strain>
    </source>
</reference>
<keyword evidence="2" id="KW-1185">Reference proteome</keyword>
<sequence length="238" mass="28097">MKIYSELSDVEKYFFLLETLWVDVNWARLLNERNNLLSMSLQDLFYLLSQEKPGYTLSLKENKEAALGLSYRLDKWKYFFLYFEWFGLWECEADQELMNAYGTKGVYFAKSIRLTTFGTKIISILLVLRNLDIWNIALRRESGELNPIPGSKLEDMIFGDIPQEFVDAIFEIMEEDQSSQPFFLPFVQLFPKETLRSSLPRSKKKFNDGIFTFKISLSNKIWRQVEGKCRSNSYTVRI</sequence>
<proteinExistence type="predicted"/>
<gene>
    <name evidence="1" type="ORF">NDK43_19235</name>
</gene>
<comment type="caution">
    <text evidence="1">The sequence shown here is derived from an EMBL/GenBank/DDBJ whole genome shotgun (WGS) entry which is preliminary data.</text>
</comment>
<evidence type="ECO:0000313" key="1">
    <source>
        <dbReference type="EMBL" id="MCM2534107.1"/>
    </source>
</evidence>
<dbReference type="Proteomes" id="UP001523262">
    <property type="component" value="Unassembled WGS sequence"/>
</dbReference>
<accession>A0ABT0WCQ9</accession>
<name>A0ABT0WCQ9_9BACI</name>
<protein>
    <submittedName>
        <fullName evidence="1">Uncharacterized protein</fullName>
    </submittedName>
</protein>
<evidence type="ECO:0000313" key="2">
    <source>
        <dbReference type="Proteomes" id="UP001523262"/>
    </source>
</evidence>